<organism evidence="2">
    <name type="scientific">freshwater metagenome</name>
    <dbReference type="NCBI Taxonomy" id="449393"/>
    <lineage>
        <taxon>unclassified sequences</taxon>
        <taxon>metagenomes</taxon>
        <taxon>ecological metagenomes</taxon>
    </lineage>
</organism>
<proteinExistence type="predicted"/>
<keyword evidence="1" id="KW-1133">Transmembrane helix</keyword>
<evidence type="ECO:0000313" key="2">
    <source>
        <dbReference type="EMBL" id="CAB4565847.1"/>
    </source>
</evidence>
<accession>A0A6J6DP68</accession>
<keyword evidence="1" id="KW-0812">Transmembrane</keyword>
<feature type="transmembrane region" description="Helical" evidence="1">
    <location>
        <begin position="6"/>
        <end position="28"/>
    </location>
</feature>
<name>A0A6J6DP68_9ZZZZ</name>
<dbReference type="EMBL" id="CAEZTR010000040">
    <property type="protein sequence ID" value="CAB4576422.1"/>
    <property type="molecule type" value="Genomic_DNA"/>
</dbReference>
<reference evidence="2" key="1">
    <citation type="submission" date="2020-05" db="EMBL/GenBank/DDBJ databases">
        <authorList>
            <person name="Chiriac C."/>
            <person name="Salcher M."/>
            <person name="Ghai R."/>
            <person name="Kavagutti S V."/>
        </authorList>
    </citation>
    <scope>NUCLEOTIDE SEQUENCE</scope>
</reference>
<dbReference type="AlphaFoldDB" id="A0A6J6DP68"/>
<keyword evidence="1" id="KW-0472">Membrane</keyword>
<evidence type="ECO:0000313" key="3">
    <source>
        <dbReference type="EMBL" id="CAB4576422.1"/>
    </source>
</evidence>
<dbReference type="EMBL" id="CAEZSU010000259">
    <property type="protein sequence ID" value="CAB4565847.1"/>
    <property type="molecule type" value="Genomic_DNA"/>
</dbReference>
<sequence length="29" mass="3055">MRPGTVIAVGILLFVILIAAAMQLFVLAL</sequence>
<evidence type="ECO:0000313" key="4">
    <source>
        <dbReference type="EMBL" id="CAB4677801.1"/>
    </source>
</evidence>
<dbReference type="EMBL" id="CAEZXE010000056">
    <property type="protein sequence ID" value="CAB4677801.1"/>
    <property type="molecule type" value="Genomic_DNA"/>
</dbReference>
<gene>
    <name evidence="2" type="ORF">UFOPK1495_01778</name>
    <name evidence="3" type="ORF">UFOPK1711_00842</name>
    <name evidence="4" type="ORF">UFOPK2350_00784</name>
</gene>
<evidence type="ECO:0000256" key="1">
    <source>
        <dbReference type="SAM" id="Phobius"/>
    </source>
</evidence>
<protein>
    <submittedName>
        <fullName evidence="2">Unannotated protein</fullName>
    </submittedName>
</protein>